<dbReference type="GO" id="GO:0016746">
    <property type="term" value="F:acyltransferase activity"/>
    <property type="evidence" value="ECO:0007669"/>
    <property type="project" value="UniProtKB-KW"/>
</dbReference>
<keyword evidence="2" id="KW-0677">Repeat</keyword>
<dbReference type="EMBL" id="JACONT010000009">
    <property type="protein sequence ID" value="MBC3941282.1"/>
    <property type="molecule type" value="Genomic_DNA"/>
</dbReference>
<dbReference type="InterPro" id="IPR051159">
    <property type="entry name" value="Hexapeptide_acetyltransf"/>
</dbReference>
<dbReference type="PROSITE" id="PS00101">
    <property type="entry name" value="HEXAPEP_TRANSFERASES"/>
    <property type="match status" value="1"/>
</dbReference>
<proteinExistence type="predicted"/>
<organism evidence="4 5">
    <name type="scientific">Sphingomonas albertensis</name>
    <dbReference type="NCBI Taxonomy" id="2762591"/>
    <lineage>
        <taxon>Bacteria</taxon>
        <taxon>Pseudomonadati</taxon>
        <taxon>Pseudomonadota</taxon>
        <taxon>Alphaproteobacteria</taxon>
        <taxon>Sphingomonadales</taxon>
        <taxon>Sphingomonadaceae</taxon>
        <taxon>Sphingomonas</taxon>
    </lineage>
</organism>
<dbReference type="Pfam" id="PF14602">
    <property type="entry name" value="Hexapep_2"/>
    <property type="match status" value="1"/>
</dbReference>
<protein>
    <submittedName>
        <fullName evidence="4">Acyltransferase</fullName>
    </submittedName>
</protein>
<comment type="caution">
    <text evidence="4">The sequence shown here is derived from an EMBL/GenBank/DDBJ whole genome shotgun (WGS) entry which is preliminary data.</text>
</comment>
<dbReference type="InterPro" id="IPR001451">
    <property type="entry name" value="Hexapep"/>
</dbReference>
<evidence type="ECO:0000313" key="5">
    <source>
        <dbReference type="Proteomes" id="UP000597613"/>
    </source>
</evidence>
<dbReference type="InterPro" id="IPR011004">
    <property type="entry name" value="Trimer_LpxA-like_sf"/>
</dbReference>
<gene>
    <name evidence="4" type="ORF">H8S47_06220</name>
</gene>
<reference evidence="4 5" key="1">
    <citation type="submission" date="2020-08" db="EMBL/GenBank/DDBJ databases">
        <title>Putative novel bacterial strains isolated from necrotic wheat leaf tissues caused by Xanthomonas translucens.</title>
        <authorList>
            <person name="Tambong J.T."/>
        </authorList>
    </citation>
    <scope>NUCLEOTIDE SEQUENCE [LARGE SCALE GENOMIC DNA]</scope>
    <source>
        <strain evidence="5">DOAB 1063</strain>
    </source>
</reference>
<sequence length="117" mass="11594">MGKRSYIGPNAVIGLGGPVVIGEDVQIGAGLTITAESHEAGPDGSFVSGAVSRKGVTIGRRCWLGNNVSILDGVTIGEGAVIGAGSVVTRSIPAFSVALGAPARVTRSIGPADQLGR</sequence>
<dbReference type="CDD" id="cd04647">
    <property type="entry name" value="LbH_MAT_like"/>
    <property type="match status" value="1"/>
</dbReference>
<evidence type="ECO:0000256" key="3">
    <source>
        <dbReference type="ARBA" id="ARBA00023315"/>
    </source>
</evidence>
<dbReference type="Pfam" id="PF00132">
    <property type="entry name" value="Hexapep"/>
    <property type="match status" value="1"/>
</dbReference>
<keyword evidence="1" id="KW-0808">Transferase</keyword>
<evidence type="ECO:0000313" key="4">
    <source>
        <dbReference type="EMBL" id="MBC3941282.1"/>
    </source>
</evidence>
<evidence type="ECO:0000256" key="2">
    <source>
        <dbReference type="ARBA" id="ARBA00022737"/>
    </source>
</evidence>
<name>A0ABR7ALV5_9SPHN</name>
<keyword evidence="3 4" id="KW-0012">Acyltransferase</keyword>
<dbReference type="InterPro" id="IPR018357">
    <property type="entry name" value="Hexapep_transf_CS"/>
</dbReference>
<dbReference type="Proteomes" id="UP000597613">
    <property type="component" value="Unassembled WGS sequence"/>
</dbReference>
<dbReference type="Gene3D" id="2.160.10.10">
    <property type="entry name" value="Hexapeptide repeat proteins"/>
    <property type="match status" value="1"/>
</dbReference>
<keyword evidence="5" id="KW-1185">Reference proteome</keyword>
<accession>A0ABR7ALV5</accession>
<dbReference type="SUPFAM" id="SSF51161">
    <property type="entry name" value="Trimeric LpxA-like enzymes"/>
    <property type="match status" value="1"/>
</dbReference>
<dbReference type="PANTHER" id="PTHR23416">
    <property type="entry name" value="SIALIC ACID SYNTHASE-RELATED"/>
    <property type="match status" value="1"/>
</dbReference>
<evidence type="ECO:0000256" key="1">
    <source>
        <dbReference type="ARBA" id="ARBA00022679"/>
    </source>
</evidence>